<comment type="caution">
    <text evidence="2">The sequence shown here is derived from an EMBL/GenBank/DDBJ whole genome shotgun (WGS) entry which is preliminary data.</text>
</comment>
<keyword evidence="1" id="KW-0732">Signal</keyword>
<proteinExistence type="predicted"/>
<feature type="chain" id="PRO_5018031709" description="Porin" evidence="1">
    <location>
        <begin position="22"/>
        <end position="400"/>
    </location>
</feature>
<sequence>MDMRVLSISLAALLMIPVSQAEEVYFEFSGKASGELRGYLEEGQFQDQDYHIASSVAIEPELFWELNNGSDTVTFTPFYRLDQHDEERTHGDIRELSWIHVGDDWELRTGLRKVFWGVTEFNHLVDVINQTDAVEDSDGEDKLGQPMVNLSLVRDWGIVDLFVLPGFRERSFAGSEGRLRTGLIVDTDQARYQSDDEEQHIDTAIRWSQSFDLYDVGLYWFSGTNRDPRFETGLKNGNPVLIPVYEQIDQIGFDGQATIDSWLWKLELLWRDTPTEQYSAMQAGVEYTFYGIRDSAADVGLLVEYGWDERGEDASSVSQNDLFIGSRITLNDAASTEFLAGVGYDLDYQSKSLFMEASSRFGDNWKLSLDARIFDAEDANDPMVNIEQDDLVQLTAEYFY</sequence>
<dbReference type="RefSeq" id="WP_124924994.1">
    <property type="nucleotide sequence ID" value="NZ_BMOH01000003.1"/>
</dbReference>
<reference evidence="2 3" key="1">
    <citation type="submission" date="2018-11" db="EMBL/GenBank/DDBJ databases">
        <title>The draft genome sequence of Amphritea balenae JAMM 1525T.</title>
        <authorList>
            <person name="Fang Z."/>
            <person name="Zhang Y."/>
            <person name="Han X."/>
        </authorList>
    </citation>
    <scope>NUCLEOTIDE SEQUENCE [LARGE SCALE GENOMIC DNA]</scope>
    <source>
        <strain evidence="2 3">JAMM 1525</strain>
    </source>
</reference>
<dbReference type="EMBL" id="RQXV01000002">
    <property type="protein sequence ID" value="RRD00413.1"/>
    <property type="molecule type" value="Genomic_DNA"/>
</dbReference>
<name>A0A3P1SWC1_9GAMM</name>
<protein>
    <recommendedName>
        <fullName evidence="4">Porin</fullName>
    </recommendedName>
</protein>
<evidence type="ECO:0000313" key="2">
    <source>
        <dbReference type="EMBL" id="RRD00413.1"/>
    </source>
</evidence>
<evidence type="ECO:0000313" key="3">
    <source>
        <dbReference type="Proteomes" id="UP000267535"/>
    </source>
</evidence>
<dbReference type="OrthoDB" id="1188513at2"/>
<keyword evidence="3" id="KW-1185">Reference proteome</keyword>
<accession>A0A3P1SWC1</accession>
<gene>
    <name evidence="2" type="ORF">EHS89_04790</name>
</gene>
<organism evidence="2 3">
    <name type="scientific">Amphritea balenae</name>
    <dbReference type="NCBI Taxonomy" id="452629"/>
    <lineage>
        <taxon>Bacteria</taxon>
        <taxon>Pseudomonadati</taxon>
        <taxon>Pseudomonadota</taxon>
        <taxon>Gammaproteobacteria</taxon>
        <taxon>Oceanospirillales</taxon>
        <taxon>Oceanospirillaceae</taxon>
        <taxon>Amphritea</taxon>
    </lineage>
</organism>
<dbReference type="AlphaFoldDB" id="A0A3P1SWC1"/>
<evidence type="ECO:0000256" key="1">
    <source>
        <dbReference type="SAM" id="SignalP"/>
    </source>
</evidence>
<dbReference type="Proteomes" id="UP000267535">
    <property type="component" value="Unassembled WGS sequence"/>
</dbReference>
<feature type="signal peptide" evidence="1">
    <location>
        <begin position="1"/>
        <end position="21"/>
    </location>
</feature>
<evidence type="ECO:0008006" key="4">
    <source>
        <dbReference type="Google" id="ProtNLM"/>
    </source>
</evidence>